<dbReference type="GeneTree" id="ENSGT01020000230367"/>
<name>A0A673Y8U9_SALTR</name>
<dbReference type="AlphaFoldDB" id="A0A673Y8U9"/>
<dbReference type="PROSITE" id="PS50878">
    <property type="entry name" value="RT_POL"/>
    <property type="match status" value="1"/>
</dbReference>
<dbReference type="InParanoid" id="A0A673Y8U9"/>
<protein>
    <recommendedName>
        <fullName evidence="1">Reverse transcriptase domain-containing protein</fullName>
    </recommendedName>
</protein>
<dbReference type="OMA" id="FYSCTIG"/>
<feature type="domain" description="Reverse transcriptase" evidence="1">
    <location>
        <begin position="1"/>
        <end position="221"/>
    </location>
</feature>
<accession>A0A673Y8U9</accession>
<reference evidence="2" key="2">
    <citation type="submission" date="2025-09" db="UniProtKB">
        <authorList>
            <consortium name="Ensembl"/>
        </authorList>
    </citation>
    <scope>IDENTIFICATION</scope>
</reference>
<organism evidence="2 3">
    <name type="scientific">Salmo trutta</name>
    <name type="common">Brown trout</name>
    <dbReference type="NCBI Taxonomy" id="8032"/>
    <lineage>
        <taxon>Eukaryota</taxon>
        <taxon>Metazoa</taxon>
        <taxon>Chordata</taxon>
        <taxon>Craniata</taxon>
        <taxon>Vertebrata</taxon>
        <taxon>Euteleostomi</taxon>
        <taxon>Actinopterygii</taxon>
        <taxon>Neopterygii</taxon>
        <taxon>Teleostei</taxon>
        <taxon>Protacanthopterygii</taxon>
        <taxon>Salmoniformes</taxon>
        <taxon>Salmonidae</taxon>
        <taxon>Salmoninae</taxon>
        <taxon>Salmo</taxon>
    </lineage>
</organism>
<evidence type="ECO:0000313" key="3">
    <source>
        <dbReference type="Proteomes" id="UP000472277"/>
    </source>
</evidence>
<dbReference type="GO" id="GO:0008168">
    <property type="term" value="F:methyltransferase activity"/>
    <property type="evidence" value="ECO:0007669"/>
    <property type="project" value="InterPro"/>
</dbReference>
<dbReference type="SUPFAM" id="SSF56672">
    <property type="entry name" value="DNA/RNA polymerases"/>
    <property type="match status" value="1"/>
</dbReference>
<dbReference type="InterPro" id="IPR043502">
    <property type="entry name" value="DNA/RNA_pol_sf"/>
</dbReference>
<dbReference type="PANTHER" id="PTHR33332">
    <property type="entry name" value="REVERSE TRANSCRIPTASE DOMAIN-CONTAINING PROTEIN"/>
    <property type="match status" value="1"/>
</dbReference>
<dbReference type="InterPro" id="IPR015095">
    <property type="entry name" value="AlkB_hom8_N"/>
</dbReference>
<evidence type="ECO:0000313" key="2">
    <source>
        <dbReference type="Ensembl" id="ENSSTUP00000030889.1"/>
    </source>
</evidence>
<dbReference type="Proteomes" id="UP000472277">
    <property type="component" value="Chromosome 12"/>
</dbReference>
<reference evidence="2" key="1">
    <citation type="submission" date="2025-08" db="UniProtKB">
        <authorList>
            <consortium name="Ensembl"/>
        </authorList>
    </citation>
    <scope>IDENTIFICATION</scope>
</reference>
<dbReference type="InterPro" id="IPR000477">
    <property type="entry name" value="RT_dom"/>
</dbReference>
<evidence type="ECO:0000259" key="1">
    <source>
        <dbReference type="PROSITE" id="PS50878"/>
    </source>
</evidence>
<dbReference type="GO" id="GO:0016706">
    <property type="term" value="F:2-oxoglutarate-dependent dioxygenase activity"/>
    <property type="evidence" value="ECO:0007669"/>
    <property type="project" value="InterPro"/>
</dbReference>
<dbReference type="Ensembl" id="ENSSTUT00000032300.1">
    <property type="protein sequence ID" value="ENSSTUP00000030889.1"/>
    <property type="gene ID" value="ENSSTUG00000013328.1"/>
</dbReference>
<keyword evidence="3" id="KW-1185">Reference proteome</keyword>
<dbReference type="Pfam" id="PF00078">
    <property type="entry name" value="RVT_1"/>
    <property type="match status" value="1"/>
</dbReference>
<sequence>MKCFERLVIAHHYQHHYPRNPRPTPRSTDNAISIALHTALSHLDKRNTYERILFIDYNSGFNTIVPSKLITKLKTLGLKTSLCNWILNFLPGRPQVVRGGNNTSTTLILNTGAPQGCMLSPVLYSLFTHDCTDRHNSNTIIKFADDTTVVGLITDNNEIAYMEEVRDLAMWCQDNNLSLNVIKTKKMIVDYRKRRTKHASILIDGAVVEKVESFKFLGVHITNKLSWSKHTKRVVKRAQHSLFSLRRLKRFGMGPQILKKFYSCTIGSILTGCITAWYGNCSASDRKALQRVMCTVQYIPGAKIPDIQDLYTRRCQSTALNIVKDSSHPSHILFSLLPHGKWYRSAKSMSKRLLNSLYPQAITLLNS</sequence>
<dbReference type="Pfam" id="PF09004">
    <property type="entry name" value="ALKBH8_N"/>
    <property type="match status" value="1"/>
</dbReference>
<proteinExistence type="predicted"/>